<organism evidence="1 2">
    <name type="scientific">Eremothecium sinecaudum</name>
    <dbReference type="NCBI Taxonomy" id="45286"/>
    <lineage>
        <taxon>Eukaryota</taxon>
        <taxon>Fungi</taxon>
        <taxon>Dikarya</taxon>
        <taxon>Ascomycota</taxon>
        <taxon>Saccharomycotina</taxon>
        <taxon>Saccharomycetes</taxon>
        <taxon>Saccharomycetales</taxon>
        <taxon>Saccharomycetaceae</taxon>
        <taxon>Eremothecium</taxon>
    </lineage>
</organism>
<proteinExistence type="predicted"/>
<dbReference type="RefSeq" id="XP_017989483.1">
    <property type="nucleotide sequence ID" value="XM_018134245.1"/>
</dbReference>
<dbReference type="GeneID" id="28725843"/>
<name>A0A120K2S9_9SACH</name>
<keyword evidence="2" id="KW-1185">Reference proteome</keyword>
<dbReference type="AlphaFoldDB" id="A0A120K2S9"/>
<dbReference type="EMBL" id="CP014248">
    <property type="protein sequence ID" value="AMD22487.1"/>
    <property type="molecule type" value="Genomic_DNA"/>
</dbReference>
<dbReference type="OrthoDB" id="4051837at2759"/>
<dbReference type="Proteomes" id="UP000243052">
    <property type="component" value="Chromosome viii"/>
</dbReference>
<accession>A0A120K2S9</accession>
<evidence type="ECO:0000313" key="1">
    <source>
        <dbReference type="EMBL" id="AMD22487.1"/>
    </source>
</evidence>
<reference evidence="1 2" key="1">
    <citation type="submission" date="2016-01" db="EMBL/GenBank/DDBJ databases">
        <title>Genome sequence of the yeast Holleya sinecauda.</title>
        <authorList>
            <person name="Dietrich F.S."/>
        </authorList>
    </citation>
    <scope>NUCLEOTIDE SEQUENCE [LARGE SCALE GENOMIC DNA]</scope>
    <source>
        <strain evidence="1 2">ATCC 58844</strain>
    </source>
</reference>
<protein>
    <submittedName>
        <fullName evidence="1">HHL283Cp</fullName>
    </submittedName>
</protein>
<sequence>MLKRKFSVLGYLASKSSKPKSKNDDLKGILMYITNNRTTLSSLLRPPSEKCEEQVVELLNKGLPDVNKQVKAVETHYDVLVGSLKDIIHKDMRAKSFEERLRDCGRNSHALLRLLWERILYHREGLAPNMMCRIVLNPHFTVAHANEMLAAIDSCPKYRRDYALILCYKTRRKDVYNSWKSEWEENYMGMSSIAQKLFWRLTAFLSGMDDVNRCLSQIPIEKSQEFVVKLHELLSENSYKLPESLMECPLTHAQKIFCQAVRMLSTHSSDRDSEPYRWCGELVKISVSNKLARAKGATTAFNSALFEKPEFSLLQYTALQSLQQLLTNIVERTSANPELNRDALELLQQLQSQIDDTQQQVLLSI</sequence>
<evidence type="ECO:0000313" key="2">
    <source>
        <dbReference type="Proteomes" id="UP000243052"/>
    </source>
</evidence>
<gene>
    <name evidence="1" type="ORF">AW171_hschr84533</name>
</gene>